<dbReference type="SMART" id="SM00256">
    <property type="entry name" value="FBOX"/>
    <property type="match status" value="1"/>
</dbReference>
<dbReference type="Proteomes" id="UP000799118">
    <property type="component" value="Unassembled WGS sequence"/>
</dbReference>
<dbReference type="PROSITE" id="PS50181">
    <property type="entry name" value="FBOX"/>
    <property type="match status" value="1"/>
</dbReference>
<dbReference type="InterPro" id="IPR001810">
    <property type="entry name" value="F-box_dom"/>
</dbReference>
<feature type="compositionally biased region" description="Acidic residues" evidence="1">
    <location>
        <begin position="37"/>
        <end position="49"/>
    </location>
</feature>
<feature type="region of interest" description="Disordered" evidence="1">
    <location>
        <begin position="1"/>
        <end position="68"/>
    </location>
</feature>
<sequence>MARTSLRIQDENNQSAVSANIDGLNSVNRKRTTREEEPGDLSSSEENEDQAAKPDKPASKKKKKMPQQFRKVKGRFGLLERLAKDAPVEIFLEIFTHLDPGDLLRLARTSKELRNMLMSKSSESIWRATRSNVEGIPPLPDDLSEPQYAHLLFSQYCDLCLKGTPASPFWDLRARCCGRCIPELRTTNNQVLNSLNVDPRLKPLLLRFMYFKGNVFRTGPASYHTSSVARKYQTEFAALQGHDEQEAWLQQIKNVREKALEHRQLCYKWANSRYSVRTNELKAIRNQRKADILDRLEEFGWREEAELMINRRGTDPFSKHKLVNQGKKLTDRVWNNMKTELVQMLSKSKRDRGEQT</sequence>
<dbReference type="Pfam" id="PF12937">
    <property type="entry name" value="F-box-like"/>
    <property type="match status" value="1"/>
</dbReference>
<dbReference type="CDD" id="cd09917">
    <property type="entry name" value="F-box_SF"/>
    <property type="match status" value="1"/>
</dbReference>
<accession>A0A6A4I5F8</accession>
<evidence type="ECO:0000313" key="4">
    <source>
        <dbReference type="Proteomes" id="UP000799118"/>
    </source>
</evidence>
<proteinExistence type="predicted"/>
<reference evidence="3" key="1">
    <citation type="journal article" date="2019" name="Environ. Microbiol.">
        <title>Fungal ecological strategies reflected in gene transcription - a case study of two litter decomposers.</title>
        <authorList>
            <person name="Barbi F."/>
            <person name="Kohler A."/>
            <person name="Barry K."/>
            <person name="Baskaran P."/>
            <person name="Daum C."/>
            <person name="Fauchery L."/>
            <person name="Ihrmark K."/>
            <person name="Kuo A."/>
            <person name="LaButti K."/>
            <person name="Lipzen A."/>
            <person name="Morin E."/>
            <person name="Grigoriev I.V."/>
            <person name="Henrissat B."/>
            <person name="Lindahl B."/>
            <person name="Martin F."/>
        </authorList>
    </citation>
    <scope>NUCLEOTIDE SEQUENCE</scope>
    <source>
        <strain evidence="3">JB14</strain>
    </source>
</reference>
<dbReference type="SUPFAM" id="SSF81383">
    <property type="entry name" value="F-box domain"/>
    <property type="match status" value="1"/>
</dbReference>
<dbReference type="InterPro" id="IPR036047">
    <property type="entry name" value="F-box-like_dom_sf"/>
</dbReference>
<name>A0A6A4I5F8_9AGAR</name>
<evidence type="ECO:0000256" key="1">
    <source>
        <dbReference type="SAM" id="MobiDB-lite"/>
    </source>
</evidence>
<feature type="compositionally biased region" description="Polar residues" evidence="1">
    <location>
        <begin position="11"/>
        <end position="27"/>
    </location>
</feature>
<gene>
    <name evidence="3" type="ORF">BT96DRAFT_1015209</name>
</gene>
<evidence type="ECO:0000259" key="2">
    <source>
        <dbReference type="PROSITE" id="PS50181"/>
    </source>
</evidence>
<protein>
    <recommendedName>
        <fullName evidence="2">F-box domain-containing protein</fullName>
    </recommendedName>
</protein>
<keyword evidence="4" id="KW-1185">Reference proteome</keyword>
<evidence type="ECO:0000313" key="3">
    <source>
        <dbReference type="EMBL" id="KAE9405949.1"/>
    </source>
</evidence>
<feature type="compositionally biased region" description="Basic residues" evidence="1">
    <location>
        <begin position="59"/>
        <end position="68"/>
    </location>
</feature>
<dbReference type="Gene3D" id="1.20.1280.50">
    <property type="match status" value="1"/>
</dbReference>
<dbReference type="EMBL" id="ML769405">
    <property type="protein sequence ID" value="KAE9405949.1"/>
    <property type="molecule type" value="Genomic_DNA"/>
</dbReference>
<feature type="domain" description="F-box" evidence="2">
    <location>
        <begin position="80"/>
        <end position="129"/>
    </location>
</feature>
<dbReference type="AlphaFoldDB" id="A0A6A4I5F8"/>
<organism evidence="3 4">
    <name type="scientific">Gymnopus androsaceus JB14</name>
    <dbReference type="NCBI Taxonomy" id="1447944"/>
    <lineage>
        <taxon>Eukaryota</taxon>
        <taxon>Fungi</taxon>
        <taxon>Dikarya</taxon>
        <taxon>Basidiomycota</taxon>
        <taxon>Agaricomycotina</taxon>
        <taxon>Agaricomycetes</taxon>
        <taxon>Agaricomycetidae</taxon>
        <taxon>Agaricales</taxon>
        <taxon>Marasmiineae</taxon>
        <taxon>Omphalotaceae</taxon>
        <taxon>Gymnopus</taxon>
    </lineage>
</organism>
<dbReference type="OrthoDB" id="2322499at2759"/>